<evidence type="ECO:0000259" key="1">
    <source>
        <dbReference type="Pfam" id="PF00795"/>
    </source>
</evidence>
<accession>A0A926DWW0</accession>
<reference evidence="2" key="1">
    <citation type="submission" date="2020-08" db="EMBL/GenBank/DDBJ databases">
        <title>Genome public.</title>
        <authorList>
            <person name="Liu C."/>
            <person name="Sun Q."/>
        </authorList>
    </citation>
    <scope>NUCLEOTIDE SEQUENCE</scope>
    <source>
        <strain evidence="2">NSJ-31</strain>
    </source>
</reference>
<keyword evidence="3" id="KW-1185">Reference proteome</keyword>
<comment type="caution">
    <text evidence="2">The sequence shown here is derived from an EMBL/GenBank/DDBJ whole genome shotgun (WGS) entry which is preliminary data.</text>
</comment>
<dbReference type="AlphaFoldDB" id="A0A926DWW0"/>
<gene>
    <name evidence="2" type="ORF">H8711_08015</name>
</gene>
<evidence type="ECO:0000313" key="2">
    <source>
        <dbReference type="EMBL" id="MBC8546878.1"/>
    </source>
</evidence>
<feature type="domain" description="CN hydrolase" evidence="1">
    <location>
        <begin position="34"/>
        <end position="182"/>
    </location>
</feature>
<organism evidence="2 3">
    <name type="scientific">Ligaoa zhengdingensis</name>
    <dbReference type="NCBI Taxonomy" id="2763658"/>
    <lineage>
        <taxon>Bacteria</taxon>
        <taxon>Bacillati</taxon>
        <taxon>Bacillota</taxon>
        <taxon>Clostridia</taxon>
        <taxon>Eubacteriales</taxon>
        <taxon>Oscillospiraceae</taxon>
        <taxon>Ligaoa</taxon>
    </lineage>
</organism>
<sequence>MQDLMISVVDAWEQPPIQSNFIVFKSDQPAVPMQEGGDYFQKCKRYAREQGAYVVTGLMNIADFLCVCMFGPNGKLAGAQRALFYEQNNRELYKKSSNLAVFPTPYGKVFLCVDADIYSPEVQRYARLAGAEVVVCAQWFPAERYNEARIWTGAWGAAQTNNFLAIAANNNGAAICAPYLTSIDNTGYLSKPGQTASTIFNVSRLMEIHSDYFSSQFNRKLFAAHRDLL</sequence>
<dbReference type="SUPFAM" id="SSF56317">
    <property type="entry name" value="Carbon-nitrogen hydrolase"/>
    <property type="match status" value="1"/>
</dbReference>
<proteinExistence type="predicted"/>
<dbReference type="InterPro" id="IPR036526">
    <property type="entry name" value="C-N_Hydrolase_sf"/>
</dbReference>
<dbReference type="InterPro" id="IPR003010">
    <property type="entry name" value="C-N_Hydrolase"/>
</dbReference>
<dbReference type="EMBL" id="JACRST010000010">
    <property type="protein sequence ID" value="MBC8546878.1"/>
    <property type="molecule type" value="Genomic_DNA"/>
</dbReference>
<name>A0A926DWW0_9FIRM</name>
<dbReference type="Proteomes" id="UP000653127">
    <property type="component" value="Unassembled WGS sequence"/>
</dbReference>
<protein>
    <recommendedName>
        <fullName evidence="1">CN hydrolase domain-containing protein</fullName>
    </recommendedName>
</protein>
<dbReference type="Pfam" id="PF00795">
    <property type="entry name" value="CN_hydrolase"/>
    <property type="match status" value="1"/>
</dbReference>
<dbReference type="RefSeq" id="WP_249282953.1">
    <property type="nucleotide sequence ID" value="NZ_JACRST010000010.1"/>
</dbReference>
<dbReference type="Gene3D" id="3.60.110.10">
    <property type="entry name" value="Carbon-nitrogen hydrolase"/>
    <property type="match status" value="1"/>
</dbReference>
<evidence type="ECO:0000313" key="3">
    <source>
        <dbReference type="Proteomes" id="UP000653127"/>
    </source>
</evidence>